<dbReference type="Gene3D" id="3.40.50.620">
    <property type="entry name" value="HUPs"/>
    <property type="match status" value="1"/>
</dbReference>
<accession>A0A2H1J2D2</accession>
<gene>
    <name evidence="2" type="ORF">BAUR920_01662</name>
</gene>
<dbReference type="InterPro" id="IPR014729">
    <property type="entry name" value="Rossmann-like_a/b/a_fold"/>
</dbReference>
<dbReference type="GO" id="GO:0006529">
    <property type="term" value="P:asparagine biosynthetic process"/>
    <property type="evidence" value="ECO:0007669"/>
    <property type="project" value="InterPro"/>
</dbReference>
<evidence type="ECO:0000313" key="2">
    <source>
        <dbReference type="EMBL" id="SMX81627.1"/>
    </source>
</evidence>
<proteinExistence type="predicted"/>
<dbReference type="Proteomes" id="UP000234289">
    <property type="component" value="Unassembled WGS sequence"/>
</dbReference>
<feature type="domain" description="Asparagine synthetase" evidence="1">
    <location>
        <begin position="123"/>
        <end position="214"/>
    </location>
</feature>
<dbReference type="SUPFAM" id="SSF52402">
    <property type="entry name" value="Adenine nucleotide alpha hydrolases-like"/>
    <property type="match status" value="1"/>
</dbReference>
<name>A0A2H1J2D2_BREAU</name>
<dbReference type="AlphaFoldDB" id="A0A2H1J2D2"/>
<dbReference type="GO" id="GO:0004066">
    <property type="term" value="F:asparagine synthase (glutamine-hydrolyzing) activity"/>
    <property type="evidence" value="ECO:0007669"/>
    <property type="project" value="InterPro"/>
</dbReference>
<dbReference type="Pfam" id="PF00733">
    <property type="entry name" value="Asn_synthase"/>
    <property type="match status" value="1"/>
</dbReference>
<reference evidence="3" key="1">
    <citation type="submission" date="2017-03" db="EMBL/GenBank/DDBJ databases">
        <authorList>
            <person name="Monnet C."/>
        </authorList>
    </citation>
    <scope>NUCLEOTIDE SEQUENCE [LARGE SCALE GENOMIC DNA]</scope>
    <source>
        <strain evidence="3">CNRZ 920</strain>
    </source>
</reference>
<organism evidence="2 3">
    <name type="scientific">Brevibacterium aurantiacum</name>
    <dbReference type="NCBI Taxonomy" id="273384"/>
    <lineage>
        <taxon>Bacteria</taxon>
        <taxon>Bacillati</taxon>
        <taxon>Actinomycetota</taxon>
        <taxon>Actinomycetes</taxon>
        <taxon>Micrococcales</taxon>
        <taxon>Brevibacteriaceae</taxon>
        <taxon>Brevibacterium</taxon>
    </lineage>
</organism>
<sequence>MSPETTPSCITATSSAAEPVYVGVDIPANADPTRALTELVEAADTPLVPDWDAWAEILAFGAPLAGRTPYCGIRRLQPGESAVHDGTRWNVRRGDWSWAQIEPEQGLRPESLTGEILDHIGAQLGTADGPINPMLSGGRDSRLLTAMALRGRAEGGHGREDVTTWTTSSDIGTSMEELVAAKVASTLGVQHNLVAPRNADFADDVAQYARTVEYMASFHIWLMPLARRLAAAPGPIIDGLGGGVFLGGGFPDDPAIVGLAVDPAHIVESRFTRLARYLDAADEILAPGVGEGLRERAWADFEPVASNYADHPNGATLTAYLTRTLPGISLAPAKVLGSAGDVLRPIVSEPVVTTALRVEHSAKADGRWYPDLLASADARLTGMATAADLSKRRQHVRRGASYEAASWYRDLIVGGPAASILSEEMHRADIAHWQSQLAKTKPQHLLRGLAMLTLWLDDLGGHLGSTQLPFGEERR</sequence>
<evidence type="ECO:0000259" key="1">
    <source>
        <dbReference type="Pfam" id="PF00733"/>
    </source>
</evidence>
<dbReference type="InterPro" id="IPR001962">
    <property type="entry name" value="Asn_synthase"/>
</dbReference>
<dbReference type="EMBL" id="FXZG01000008">
    <property type="protein sequence ID" value="SMX81627.1"/>
    <property type="molecule type" value="Genomic_DNA"/>
</dbReference>
<dbReference type="RefSeq" id="WP_101639035.1">
    <property type="nucleotide sequence ID" value="NZ_FXZG01000008.1"/>
</dbReference>
<evidence type="ECO:0000313" key="3">
    <source>
        <dbReference type="Proteomes" id="UP000234289"/>
    </source>
</evidence>
<protein>
    <submittedName>
        <fullName evidence="2">Asparagine synthase</fullName>
    </submittedName>
</protein>